<organism evidence="4 5">
    <name type="scientific">Brevibacterium ravenspurgense</name>
    <dbReference type="NCBI Taxonomy" id="479117"/>
    <lineage>
        <taxon>Bacteria</taxon>
        <taxon>Bacillati</taxon>
        <taxon>Actinomycetota</taxon>
        <taxon>Actinomycetes</taxon>
        <taxon>Micrococcales</taxon>
        <taxon>Brevibacteriaceae</taxon>
        <taxon>Brevibacterium</taxon>
    </lineage>
</organism>
<keyword evidence="5" id="KW-1185">Reference proteome</keyword>
<gene>
    <name evidence="4" type="primary">pstP</name>
    <name evidence="4" type="ORF">Bravens_00011</name>
</gene>
<feature type="compositionally biased region" description="Low complexity" evidence="1">
    <location>
        <begin position="519"/>
        <end position="534"/>
    </location>
</feature>
<protein>
    <submittedName>
        <fullName evidence="4">PP2C-family Ser/Thr phosphatase</fullName>
        <ecNumber evidence="4">3.1.3.16</ecNumber>
    </submittedName>
</protein>
<evidence type="ECO:0000256" key="2">
    <source>
        <dbReference type="SAM" id="Phobius"/>
    </source>
</evidence>
<keyword evidence="2" id="KW-0812">Transmembrane</keyword>
<accession>A0A150HCC4</accession>
<dbReference type="InterPro" id="IPR015655">
    <property type="entry name" value="PP2C"/>
</dbReference>
<dbReference type="EC" id="3.1.3.16" evidence="4"/>
<keyword evidence="2" id="KW-0472">Membrane</keyword>
<dbReference type="SUPFAM" id="SSF81606">
    <property type="entry name" value="PP2C-like"/>
    <property type="match status" value="1"/>
</dbReference>
<feature type="compositionally biased region" description="Basic and acidic residues" evidence="1">
    <location>
        <begin position="495"/>
        <end position="506"/>
    </location>
</feature>
<dbReference type="SMART" id="SM00331">
    <property type="entry name" value="PP2C_SIG"/>
    <property type="match status" value="1"/>
</dbReference>
<dbReference type="PROSITE" id="PS51746">
    <property type="entry name" value="PPM_2"/>
    <property type="match status" value="1"/>
</dbReference>
<comment type="caution">
    <text evidence="4">The sequence shown here is derived from an EMBL/GenBank/DDBJ whole genome shotgun (WGS) entry which is preliminary data.</text>
</comment>
<feature type="region of interest" description="Disordered" evidence="1">
    <location>
        <begin position="301"/>
        <end position="397"/>
    </location>
</feature>
<dbReference type="PANTHER" id="PTHR13832">
    <property type="entry name" value="PROTEIN PHOSPHATASE 2C"/>
    <property type="match status" value="1"/>
</dbReference>
<feature type="region of interest" description="Disordered" evidence="1">
    <location>
        <begin position="495"/>
        <end position="534"/>
    </location>
</feature>
<dbReference type="AlphaFoldDB" id="A0A150HCC4"/>
<keyword evidence="2" id="KW-1133">Transmembrane helix</keyword>
<dbReference type="PANTHER" id="PTHR13832:SF827">
    <property type="entry name" value="PROTEIN PHOSPHATASE 1L"/>
    <property type="match status" value="1"/>
</dbReference>
<feature type="compositionally biased region" description="Low complexity" evidence="1">
    <location>
        <begin position="340"/>
        <end position="359"/>
    </location>
</feature>
<sequence length="534" mass="56509">MTNELPEIMFNAAVRSNVGLVRQNNQDSGYVGPNFLLIADGMGGHAGGDVASAITVSRLAALDTPQHSPDLLGELRSAILEANERINAAVAERPELAGMGTTVTALMRQDSRLCLAHIGDSRAYLLRNGELTQMTSDHTFVQMLVDEGRITEDEAEHHPQRSVVMKVLGDVGSTPELDMSIRNAQLGDRWLLCSDGLTGFADIRDIKQILETVENPDDACDQLVDLALDGGGADNVTVIVSDIVEADPARAEDPGSNAGSVRINPHYALLGSSAESTRQMNVVNDDPAADTDIMHAGDIAAMGKDTGTDDTEEVTQPTSADTEPATQPTSTSGEDDEAEPAAAAAAPAAPVAAASAASAADEEPKPSRAERKAQRKADKKASKRAAAARDDDDDDYEEVPRRSYFGWIVTVLVIALLAGAALFGWRYIQNQYYVTEENGRVVVYQGVSQDLGPISLSHLQEQTDIEVSSLSSFTQDRLGQTIPAGSKEDVDNIVDNLRKEASRDSSGDGIQGGVNDGTDPAPSSDSESPGGDGQ</sequence>
<feature type="domain" description="PPM-type phosphatase" evidence="3">
    <location>
        <begin position="11"/>
        <end position="243"/>
    </location>
</feature>
<dbReference type="Pfam" id="PF13672">
    <property type="entry name" value="PP2C_2"/>
    <property type="match status" value="1"/>
</dbReference>
<dbReference type="Proteomes" id="UP000243589">
    <property type="component" value="Unassembled WGS sequence"/>
</dbReference>
<feature type="transmembrane region" description="Helical" evidence="2">
    <location>
        <begin position="404"/>
        <end position="425"/>
    </location>
</feature>
<evidence type="ECO:0000313" key="5">
    <source>
        <dbReference type="Proteomes" id="UP000243589"/>
    </source>
</evidence>
<dbReference type="PATRIC" id="fig|479117.4.peg.12"/>
<dbReference type="InterPro" id="IPR001932">
    <property type="entry name" value="PPM-type_phosphatase-like_dom"/>
</dbReference>
<proteinExistence type="predicted"/>
<feature type="compositionally biased region" description="Basic and acidic residues" evidence="1">
    <location>
        <begin position="362"/>
        <end position="380"/>
    </location>
</feature>
<dbReference type="GO" id="GO:0004722">
    <property type="term" value="F:protein serine/threonine phosphatase activity"/>
    <property type="evidence" value="ECO:0007669"/>
    <property type="project" value="UniProtKB-EC"/>
</dbReference>
<reference evidence="4 5" key="1">
    <citation type="submission" date="2016-01" db="EMBL/GenBank/DDBJ databases">
        <title>Use of Whole Genome Sequencing to ascertain that Brevibacterium massiliense (Roux, Raoult 2009) is a later heterotypic synonym of Brevibacterium ravenspurgense (Mages 2008).</title>
        <authorList>
            <person name="Bernier A.-M."/>
            <person name="Burdz T."/>
            <person name="Huynh C."/>
            <person name="Pachecho A.L."/>
            <person name="Wiebe D."/>
            <person name="Bonner C."/>
            <person name="Bernard K."/>
        </authorList>
    </citation>
    <scope>NUCLEOTIDE SEQUENCE [LARGE SCALE GENOMIC DNA]</scope>
    <source>
        <strain evidence="4 5">CCUG56047</strain>
    </source>
</reference>
<dbReference type="Gene3D" id="3.60.40.10">
    <property type="entry name" value="PPM-type phosphatase domain"/>
    <property type="match status" value="1"/>
</dbReference>
<name>A0A150HCC4_9MICO</name>
<dbReference type="CDD" id="cd00143">
    <property type="entry name" value="PP2Cc"/>
    <property type="match status" value="1"/>
</dbReference>
<dbReference type="EMBL" id="LQQC01000001">
    <property type="protein sequence ID" value="KXZ59797.1"/>
    <property type="molecule type" value="Genomic_DNA"/>
</dbReference>
<dbReference type="InterPro" id="IPR036457">
    <property type="entry name" value="PPM-type-like_dom_sf"/>
</dbReference>
<dbReference type="SMART" id="SM00332">
    <property type="entry name" value="PP2Cc"/>
    <property type="match status" value="1"/>
</dbReference>
<evidence type="ECO:0000313" key="4">
    <source>
        <dbReference type="EMBL" id="KXZ59797.1"/>
    </source>
</evidence>
<keyword evidence="4" id="KW-0378">Hydrolase</keyword>
<evidence type="ECO:0000256" key="1">
    <source>
        <dbReference type="SAM" id="MobiDB-lite"/>
    </source>
</evidence>
<feature type="compositionally biased region" description="Polar residues" evidence="1">
    <location>
        <begin position="314"/>
        <end position="332"/>
    </location>
</feature>
<evidence type="ECO:0000259" key="3">
    <source>
        <dbReference type="PROSITE" id="PS51746"/>
    </source>
</evidence>
<dbReference type="RefSeq" id="WP_062019236.1">
    <property type="nucleotide sequence ID" value="NZ_LQQC01000001.1"/>
</dbReference>